<proteinExistence type="predicted"/>
<dbReference type="EMBL" id="CP014854">
    <property type="protein sequence ID" value="ASI98785.1"/>
    <property type="molecule type" value="Genomic_DNA"/>
</dbReference>
<evidence type="ECO:0000313" key="2">
    <source>
        <dbReference type="Proteomes" id="UP000197156"/>
    </source>
</evidence>
<dbReference type="GO" id="GO:0003677">
    <property type="term" value="F:DNA binding"/>
    <property type="evidence" value="ECO:0007669"/>
    <property type="project" value="InterPro"/>
</dbReference>
<dbReference type="AlphaFoldDB" id="A0A218P1K5"/>
<keyword evidence="2" id="KW-1185">Reference proteome</keyword>
<protein>
    <submittedName>
        <fullName evidence="1">Uncharacterized protein</fullName>
    </submittedName>
</protein>
<dbReference type="InterPro" id="IPR019068">
    <property type="entry name" value="Restrct_endonuc_II_MjaI"/>
</dbReference>
<gene>
    <name evidence="1" type="ORF">A3L02_04010</name>
</gene>
<dbReference type="KEGG" id="tce:A3L02_04010"/>
<dbReference type="GO" id="GO:0009036">
    <property type="term" value="F:type II site-specific deoxyribonuclease activity"/>
    <property type="evidence" value="ECO:0007669"/>
    <property type="project" value="InterPro"/>
</dbReference>
<dbReference type="GO" id="GO:0009307">
    <property type="term" value="P:DNA restriction-modification system"/>
    <property type="evidence" value="ECO:0007669"/>
    <property type="project" value="InterPro"/>
</dbReference>
<name>A0A218P1K5_THECE</name>
<accession>A0A218P1K5</accession>
<evidence type="ECO:0000313" key="1">
    <source>
        <dbReference type="EMBL" id="ASI98785.1"/>
    </source>
</evidence>
<reference evidence="1 2" key="1">
    <citation type="submission" date="2016-03" db="EMBL/GenBank/DDBJ databases">
        <title>Complete genome sequence of Thermococcus celer.</title>
        <authorList>
            <person name="Oger P.M."/>
        </authorList>
    </citation>
    <scope>NUCLEOTIDE SEQUENCE [LARGE SCALE GENOMIC DNA]</scope>
    <source>
        <strain evidence="1 2">Vu 13</strain>
    </source>
</reference>
<dbReference type="Pfam" id="PF09568">
    <property type="entry name" value="RE_MjaI"/>
    <property type="match status" value="1"/>
</dbReference>
<dbReference type="OrthoDB" id="195457at2157"/>
<organism evidence="1 2">
    <name type="scientific">Thermococcus celer Vu 13 = JCM 8558</name>
    <dbReference type="NCBI Taxonomy" id="1293037"/>
    <lineage>
        <taxon>Archaea</taxon>
        <taxon>Methanobacteriati</taxon>
        <taxon>Methanobacteriota</taxon>
        <taxon>Thermococci</taxon>
        <taxon>Thermococcales</taxon>
        <taxon>Thermococcaceae</taxon>
        <taxon>Thermococcus</taxon>
    </lineage>
</organism>
<sequence length="88" mass="9890">MRSGGNGTCKSIQKRSRKLKKVAEELNGSYEPAKPKDESKGIDGFIIIGEQRIPVSIKPETYLKTGETSARKTRRLLDNLLQYPQNVQ</sequence>
<dbReference type="Proteomes" id="UP000197156">
    <property type="component" value="Chromosome"/>
</dbReference>